<evidence type="ECO:0000313" key="2">
    <source>
        <dbReference type="EMBL" id="GAA3732946.1"/>
    </source>
</evidence>
<sequence length="448" mass="52650">MENHYDNDLIRAKLKGKVKSISTRDSNGYFYSNITYNLNGYEIETDIKESDFPKQSRYKRDEKNNIIEKEETGSSEGNSYKTLTVYKLDLKNNVIETKEYNLNGGLEYAISYKYDDKNNLLEENMTYNNSGSSLISRKYQYKYDEKNNVIEKLDVNALDYNPSKTTYKYDSNNNVIFQQQTQKDGKRKTTEIFKYDERNNKIQEGKCYDLKANQFQMNYFVYDENDNLIQESAKNLDGSEYYKINYKYEFDNYGNWIRRTSDNNADYPGYIVERTIEYYGDNDTGTAQQKVSKIDTLSQSQPKTPEVWNGQELGANEKIITLQWDNKTKTGMWKRNNMVGNINRWCSDEITVPYGKIWVLLYGTLDEQMHEGDDIKEYYGAQIKIDNGRNEPQIYELYEQDIDIPFAEAKDRKMRIYAGSKVTGFIPGIEGKFFYVKGNVYFLEIDAN</sequence>
<keyword evidence="3" id="KW-1185">Reference proteome</keyword>
<comment type="caution">
    <text evidence="2">The sequence shown here is derived from an EMBL/GenBank/DDBJ whole genome shotgun (WGS) entry which is preliminary data.</text>
</comment>
<name>A0ABP7FCQ7_9FLAO</name>
<proteinExistence type="predicted"/>
<gene>
    <name evidence="2" type="ORF">GCM10022422_14440</name>
</gene>
<feature type="compositionally biased region" description="Basic and acidic residues" evidence="1">
    <location>
        <begin position="54"/>
        <end position="72"/>
    </location>
</feature>
<evidence type="ECO:0008006" key="4">
    <source>
        <dbReference type="Google" id="ProtNLM"/>
    </source>
</evidence>
<dbReference type="Gene3D" id="2.180.10.10">
    <property type="entry name" value="RHS repeat-associated core"/>
    <property type="match status" value="1"/>
</dbReference>
<evidence type="ECO:0000313" key="3">
    <source>
        <dbReference type="Proteomes" id="UP001501367"/>
    </source>
</evidence>
<reference evidence="3" key="1">
    <citation type="journal article" date="2019" name="Int. J. Syst. Evol. Microbiol.">
        <title>The Global Catalogue of Microorganisms (GCM) 10K type strain sequencing project: providing services to taxonomists for standard genome sequencing and annotation.</title>
        <authorList>
            <consortium name="The Broad Institute Genomics Platform"/>
            <consortium name="The Broad Institute Genome Sequencing Center for Infectious Disease"/>
            <person name="Wu L."/>
            <person name="Ma J."/>
        </authorList>
    </citation>
    <scope>NUCLEOTIDE SEQUENCE [LARGE SCALE GENOMIC DNA]</scope>
    <source>
        <strain evidence="3">JCM 17336</strain>
    </source>
</reference>
<dbReference type="Proteomes" id="UP001501367">
    <property type="component" value="Unassembled WGS sequence"/>
</dbReference>
<feature type="region of interest" description="Disordered" evidence="1">
    <location>
        <begin position="54"/>
        <end position="76"/>
    </location>
</feature>
<protein>
    <recommendedName>
        <fullName evidence="4">Sugar-binding protein</fullName>
    </recommendedName>
</protein>
<accession>A0ABP7FCQ7</accession>
<evidence type="ECO:0000256" key="1">
    <source>
        <dbReference type="SAM" id="MobiDB-lite"/>
    </source>
</evidence>
<organism evidence="2 3">
    <name type="scientific">Flavobacterium ginsengisoli</name>
    <dbReference type="NCBI Taxonomy" id="871694"/>
    <lineage>
        <taxon>Bacteria</taxon>
        <taxon>Pseudomonadati</taxon>
        <taxon>Bacteroidota</taxon>
        <taxon>Flavobacteriia</taxon>
        <taxon>Flavobacteriales</taxon>
        <taxon>Flavobacteriaceae</taxon>
        <taxon>Flavobacterium</taxon>
    </lineage>
</organism>
<dbReference type="EMBL" id="BAABDT010000002">
    <property type="protein sequence ID" value="GAA3732946.1"/>
    <property type="molecule type" value="Genomic_DNA"/>
</dbReference>